<name>A0A6N3GZ73_FLAPL</name>
<evidence type="ECO:0000313" key="1">
    <source>
        <dbReference type="EMBL" id="VYU69029.1"/>
    </source>
</evidence>
<protein>
    <submittedName>
        <fullName evidence="1">General stress protein A</fullName>
    </submittedName>
</protein>
<dbReference type="SUPFAM" id="SSF53448">
    <property type="entry name" value="Nucleotide-diphospho-sugar transferases"/>
    <property type="match status" value="1"/>
</dbReference>
<dbReference type="InterPro" id="IPR002495">
    <property type="entry name" value="Glyco_trans_8"/>
</dbReference>
<reference evidence="1" key="1">
    <citation type="submission" date="2019-11" db="EMBL/GenBank/DDBJ databases">
        <authorList>
            <person name="Feng L."/>
        </authorList>
    </citation>
    <scope>NUCLEOTIDE SEQUENCE</scope>
    <source>
        <strain evidence="1">FplautiiLFYP42</strain>
    </source>
</reference>
<dbReference type="InterPro" id="IPR029044">
    <property type="entry name" value="Nucleotide-diphossugar_trans"/>
</dbReference>
<proteinExistence type="predicted"/>
<dbReference type="RefSeq" id="WP_421823252.1">
    <property type="nucleotide sequence ID" value="NZ_CACRUB010000052.1"/>
</dbReference>
<dbReference type="EMBL" id="CACRUB010000052">
    <property type="protein sequence ID" value="VYU69029.1"/>
    <property type="molecule type" value="Genomic_DNA"/>
</dbReference>
<dbReference type="Gene3D" id="3.90.550.10">
    <property type="entry name" value="Spore Coat Polysaccharide Biosynthesis Protein SpsA, Chain A"/>
    <property type="match status" value="1"/>
</dbReference>
<organism evidence="1">
    <name type="scientific">Flavonifractor plautii</name>
    <name type="common">Fusobacterium plautii</name>
    <dbReference type="NCBI Taxonomy" id="292800"/>
    <lineage>
        <taxon>Bacteria</taxon>
        <taxon>Bacillati</taxon>
        <taxon>Bacillota</taxon>
        <taxon>Clostridia</taxon>
        <taxon>Eubacteriales</taxon>
        <taxon>Oscillospiraceae</taxon>
        <taxon>Flavonifractor</taxon>
    </lineage>
</organism>
<sequence length="337" mass="39282">MITILYASSEQFAPVLRVSLESLLQNKHADTFYQIYVMVETPYSDEIMALFAGLEERYLGFSIHWIIMGKQFIRTRTDGGGVGKESNYRLMAAELLPSVDWCLYLDADTLVLKDLSDLCRLEREPYYILGLRPYYFLDVATNHYTQAHFDKFEHMICDVSGRLTYDQYIGAGVMIMNLTKLRADHMVEKFLARVPAYSGPLDQDILNACCYGYIGELPPAYCIDLNDVSDLAWYRTYFAERYEQIQQAMAAPYIIHFSDRYKPWRYIGVEYEVTWWHYAFQTPAAEPLWRVLAQRNRTAVGEGNCERELNQLKSSLSYRLGRVLTWLPRKILGIMKK</sequence>
<gene>
    <name evidence="1" type="primary">gspA_3</name>
    <name evidence="1" type="ORF">FPLFYP42_03430</name>
</gene>
<dbReference type="GO" id="GO:0016757">
    <property type="term" value="F:glycosyltransferase activity"/>
    <property type="evidence" value="ECO:0007669"/>
    <property type="project" value="InterPro"/>
</dbReference>
<accession>A0A6N3GZ73</accession>
<dbReference type="Pfam" id="PF01501">
    <property type="entry name" value="Glyco_transf_8"/>
    <property type="match status" value="1"/>
</dbReference>
<dbReference type="AlphaFoldDB" id="A0A6N3GZ73"/>